<dbReference type="Proteomes" id="UP001143910">
    <property type="component" value="Unassembled WGS sequence"/>
</dbReference>
<proteinExistence type="predicted"/>
<organism evidence="1 2">
    <name type="scientific">Zarea fungicola</name>
    <dbReference type="NCBI Taxonomy" id="93591"/>
    <lineage>
        <taxon>Eukaryota</taxon>
        <taxon>Fungi</taxon>
        <taxon>Dikarya</taxon>
        <taxon>Ascomycota</taxon>
        <taxon>Pezizomycotina</taxon>
        <taxon>Sordariomycetes</taxon>
        <taxon>Hypocreomycetidae</taxon>
        <taxon>Hypocreales</taxon>
        <taxon>Cordycipitaceae</taxon>
        <taxon>Zarea</taxon>
    </lineage>
</organism>
<comment type="caution">
    <text evidence="1">The sequence shown here is derived from an EMBL/GenBank/DDBJ whole genome shotgun (WGS) entry which is preliminary data.</text>
</comment>
<accession>A0ACC1NCP0</accession>
<protein>
    <submittedName>
        <fullName evidence="1">Uncharacterized protein</fullName>
    </submittedName>
</protein>
<reference evidence="1" key="1">
    <citation type="submission" date="2022-08" db="EMBL/GenBank/DDBJ databases">
        <title>Genome Sequence of Lecanicillium fungicola.</title>
        <authorList>
            <person name="Buettner E."/>
        </authorList>
    </citation>
    <scope>NUCLEOTIDE SEQUENCE</scope>
    <source>
        <strain evidence="1">Babe33</strain>
    </source>
</reference>
<evidence type="ECO:0000313" key="1">
    <source>
        <dbReference type="EMBL" id="KAJ2976684.1"/>
    </source>
</evidence>
<name>A0ACC1NCP0_9HYPO</name>
<evidence type="ECO:0000313" key="2">
    <source>
        <dbReference type="Proteomes" id="UP001143910"/>
    </source>
</evidence>
<keyword evidence="2" id="KW-1185">Reference proteome</keyword>
<dbReference type="EMBL" id="JANJQO010000554">
    <property type="protein sequence ID" value="KAJ2976684.1"/>
    <property type="molecule type" value="Genomic_DNA"/>
</dbReference>
<gene>
    <name evidence="1" type="ORF">NQ176_g4807</name>
</gene>
<sequence length="529" mass="59170">MYYLLLSFSAVVLAIHWALSSRRGTSAKLPPGPAPLPLVGNIMDLPVKGEPEYQHWLKFKDKYGPISSVTVLGQTIVILHDRQAAEEILEKTASKSSGRPYLTFAAMCGFYNLVGLMGYNPTWRQQRKMIHQQLGTKKTAAQFNDVQDTESRRLVLRIIKDPQSLIQHIKIAAAAIILKITYGYSIHLHQPDPFVLLIEEMMDNISRAVVPGAWLVDFVPWIRFLPSWLPGMQFNATAKDWSKITQQVTDMPYQFVRDQMQKGTHHPSYVSRHIDQATQQDGAALKIDPDMEEAIKWTASVMYSGGADTTVSVISALFLAMIMFPDVQRKAQAEIDTVIGSNRLPELQDQDQLPYVSAVVKEALRWFPITPMGLGHSADEAIPYQGYVIPKGSIIMTATWWFHNDPQVYLDPSAFDPERFLGPRNEPDPAGTVFGHGRRTCPGKFVADMSLFWTISRILAVLDIRKAVDEHGVPIEAQRQFLPGLVAHPAKFAFDISARSPAHAKLAEEVGINSHLGSSDAEALNFESW</sequence>